<proteinExistence type="predicted"/>
<keyword evidence="2" id="KW-1185">Reference proteome</keyword>
<evidence type="ECO:0000313" key="1">
    <source>
        <dbReference type="EMBL" id="CAG5958637.1"/>
    </source>
</evidence>
<dbReference type="GO" id="GO:0045921">
    <property type="term" value="P:positive regulation of exocytosis"/>
    <property type="evidence" value="ECO:0007669"/>
    <property type="project" value="TreeGrafter"/>
</dbReference>
<dbReference type="Proteomes" id="UP000677803">
    <property type="component" value="Unassembled WGS sequence"/>
</dbReference>
<accession>A0A8S4BGE8</accession>
<dbReference type="InterPro" id="IPR033227">
    <property type="entry name" value="CAPS"/>
</dbReference>
<dbReference type="AlphaFoldDB" id="A0A8S4BGE8"/>
<reference evidence="1" key="1">
    <citation type="submission" date="2021-05" db="EMBL/GenBank/DDBJ databases">
        <authorList>
            <person name="Tigano A."/>
        </authorList>
    </citation>
    <scope>NUCLEOTIDE SEQUENCE</scope>
</reference>
<dbReference type="GO" id="GO:0098793">
    <property type="term" value="C:presynapse"/>
    <property type="evidence" value="ECO:0007669"/>
    <property type="project" value="GOC"/>
</dbReference>
<dbReference type="PANTHER" id="PTHR12166:SF8">
    <property type="entry name" value="CALCIUM-DEPENDENT SECRETION ACTIVATOR"/>
    <property type="match status" value="1"/>
</dbReference>
<evidence type="ECO:0000313" key="2">
    <source>
        <dbReference type="Proteomes" id="UP000677803"/>
    </source>
</evidence>
<name>A0A8S4BGE8_9TELE</name>
<dbReference type="PANTHER" id="PTHR12166">
    <property type="entry name" value="CALCIUM-DEPENDENT SECRETION ACTIVATOR"/>
    <property type="match status" value="1"/>
</dbReference>
<comment type="caution">
    <text evidence="1">The sequence shown here is derived from an EMBL/GenBank/DDBJ whole genome shotgun (WGS) entry which is preliminary data.</text>
</comment>
<dbReference type="EMBL" id="CAJRST010022223">
    <property type="protein sequence ID" value="CAG5958637.1"/>
    <property type="molecule type" value="Genomic_DNA"/>
</dbReference>
<dbReference type="OrthoDB" id="10063282at2759"/>
<protein>
    <submittedName>
        <fullName evidence="1">(Atlantic silverside) hypothetical protein</fullName>
    </submittedName>
</protein>
<sequence>MDLHLHVYQLKTLIKIVKGVLEAALKSKTYETVYNRLAVEEATAAVRGGAGLQGASLRDSDQED</sequence>
<organism evidence="1 2">
    <name type="scientific">Menidia menidia</name>
    <name type="common">Atlantic silverside</name>
    <dbReference type="NCBI Taxonomy" id="238744"/>
    <lineage>
        <taxon>Eukaryota</taxon>
        <taxon>Metazoa</taxon>
        <taxon>Chordata</taxon>
        <taxon>Craniata</taxon>
        <taxon>Vertebrata</taxon>
        <taxon>Euteleostomi</taxon>
        <taxon>Actinopterygii</taxon>
        <taxon>Neopterygii</taxon>
        <taxon>Teleostei</taxon>
        <taxon>Neoteleostei</taxon>
        <taxon>Acanthomorphata</taxon>
        <taxon>Ovalentaria</taxon>
        <taxon>Atherinomorphae</taxon>
        <taxon>Atheriniformes</taxon>
        <taxon>Atherinopsidae</taxon>
        <taxon>Menidiinae</taxon>
        <taxon>Menidia</taxon>
    </lineage>
</organism>
<dbReference type="GO" id="GO:0016079">
    <property type="term" value="P:synaptic vesicle exocytosis"/>
    <property type="evidence" value="ECO:0007669"/>
    <property type="project" value="InterPro"/>
</dbReference>
<dbReference type="GO" id="GO:1990504">
    <property type="term" value="P:dense core granule exocytosis"/>
    <property type="evidence" value="ECO:0007669"/>
    <property type="project" value="InterPro"/>
</dbReference>
<dbReference type="GO" id="GO:0098978">
    <property type="term" value="C:glutamatergic synapse"/>
    <property type="evidence" value="ECO:0007669"/>
    <property type="project" value="TreeGrafter"/>
</dbReference>
<gene>
    <name evidence="1" type="ORF">MMEN_LOCUS15451</name>
</gene>